<dbReference type="EMBL" id="JANTYZ010000011">
    <property type="protein sequence ID" value="MCS3866332.1"/>
    <property type="molecule type" value="Genomic_DNA"/>
</dbReference>
<dbReference type="Pfam" id="PF22240">
    <property type="entry name" value="ISP_coupler"/>
    <property type="match status" value="1"/>
</dbReference>
<keyword evidence="10" id="KW-0067">ATP-binding</keyword>
<dbReference type="InterPro" id="IPR050953">
    <property type="entry name" value="N4_N6_ade-DNA_methylase"/>
</dbReference>
<keyword evidence="3" id="KW-0489">Methyltransferase</keyword>
<organism evidence="10 11">
    <name type="scientific">Salinibacter ruber</name>
    <dbReference type="NCBI Taxonomy" id="146919"/>
    <lineage>
        <taxon>Bacteria</taxon>
        <taxon>Pseudomonadati</taxon>
        <taxon>Rhodothermota</taxon>
        <taxon>Rhodothermia</taxon>
        <taxon>Rhodothermales</taxon>
        <taxon>Salinibacteraceae</taxon>
        <taxon>Salinibacter</taxon>
    </lineage>
</organism>
<evidence type="ECO:0000256" key="6">
    <source>
        <dbReference type="ARBA" id="ARBA00047942"/>
    </source>
</evidence>
<dbReference type="Gene3D" id="3.40.50.150">
    <property type="entry name" value="Vaccinia Virus protein VP39"/>
    <property type="match status" value="1"/>
</dbReference>
<dbReference type="Pfam" id="PF02384">
    <property type="entry name" value="N6_Mtase"/>
    <property type="match status" value="1"/>
</dbReference>
<dbReference type="GO" id="GO:0009307">
    <property type="term" value="P:DNA restriction-modification system"/>
    <property type="evidence" value="ECO:0007669"/>
    <property type="project" value="UniProtKB-KW"/>
</dbReference>
<dbReference type="GO" id="GO:0009007">
    <property type="term" value="F:site-specific DNA-methyltransferase (adenine-specific) activity"/>
    <property type="evidence" value="ECO:0007669"/>
    <property type="project" value="UniProtKB-EC"/>
</dbReference>
<keyword evidence="4" id="KW-0808">Transferase</keyword>
<sequence>MDSIDLKPDDEGVKRYYDKLNDYRNLDETHEGTVKAAFQHVLEDVGQDIGWTLVQEHYMKERSIRVDGALKNEYNLYHGYWEAKDSDDDLQKEVKKKLEKDYPKKNTVFQAPNRAVLIQDGGVVFDDSIDDPQRLVDLLRQFFQYREPAHDDWERAVEDFKGRVPELGEALQEIIETELEENQRFEEAFQEFFDTCKQAINPNLAEEAVQEMLIQHLLTERIFRKVFKNPDFVRRNVIAREIENVIEALTSRSFSREEFLKQLDRFYIAIEEAAEAAEDFSEKQEFLNSIYEQFFQGFAVDVADTHGIVYTPQPIVDFMVNSVSGLLNKEFDVGLEGDDVHVLDPFVGTGNFIVRTMREIPRKSLPKKYGAKGDPELHANEVMLLPYYVASMNIEHEYYNRIGEYNPFEGICLVDTFGSEDERQRPQLFTEENTERVKRQQQESIKVVLGNPPYNAQQQNAMDDNQNREYDHVDDRIRETYAEDSSATLLSKLYDPYVRAIRWATDRVGDEGVVALVTNSSFVHKNSFDGVRKHLEEDFDEVYVLDCGGNVRKNPKLSGTTHNVFGIQVGVSINFLVKRDGKSDSDCDIYYHRMGEWLRKEERYDVLDTAGDWRGIDWKKLEPNQRHTWLTDGVQGEFESYPSIGNKDARASSEEPETIFWEYSLGVSTNRDAYVYDFSRNDLLDRIEEVSTFYNTELNRYQRAGKPNDISDFLREGALKWSRNLRRAVKSGRKFEHDQKHLRIAHHRPFVQKYLYFQNVAVDERGRNHYFYPPDAENRAICISDTGYRSKYSAFICDEPADLHLCATKDGFQCFPFYVYDEDGKNRRENITDWALSQYRSQYGDSSISKWDIFHYVYAVLHAPRYRDRYQENLKQQLPRIPYSPSKSTFWQLVDAGEQLAGLHLGYEDAEPFELDEVEDENAEYEWRVEKMKFADDDQTVLKYNDFLSLHGIPERAHDYQLGNRSALEWLVNQYRVRTYNRYDITHDPNDPDDKWHIVDLIKRVTTVSVKTVDIVNDLPDLGLPKD</sequence>
<dbReference type="GO" id="GO:0003677">
    <property type="term" value="F:DNA binding"/>
    <property type="evidence" value="ECO:0007669"/>
    <property type="project" value="InterPro"/>
</dbReference>
<dbReference type="GO" id="GO:0004386">
    <property type="term" value="F:helicase activity"/>
    <property type="evidence" value="ECO:0007669"/>
    <property type="project" value="UniProtKB-KW"/>
</dbReference>
<dbReference type="InterPro" id="IPR041635">
    <property type="entry name" value="Type_ISP_LLaBIII_C"/>
</dbReference>
<evidence type="ECO:0000259" key="7">
    <source>
        <dbReference type="Pfam" id="PF02384"/>
    </source>
</evidence>
<dbReference type="RefSeq" id="WP_259084004.1">
    <property type="nucleotide sequence ID" value="NZ_JANTYZ010000011.1"/>
</dbReference>
<accession>A0A9X2U3T5</accession>
<evidence type="ECO:0000259" key="9">
    <source>
        <dbReference type="Pfam" id="PF22240"/>
    </source>
</evidence>
<evidence type="ECO:0000256" key="2">
    <source>
        <dbReference type="ARBA" id="ARBA00011900"/>
    </source>
</evidence>
<feature type="domain" description="Type ISP restriction-modification enzyme coupler" evidence="9">
    <location>
        <begin position="158"/>
        <end position="279"/>
    </location>
</feature>
<keyword evidence="10" id="KW-0547">Nucleotide-binding</keyword>
<dbReference type="Proteomes" id="UP001155034">
    <property type="component" value="Unassembled WGS sequence"/>
</dbReference>
<dbReference type="PRINTS" id="PR00507">
    <property type="entry name" value="N12N6MTFRASE"/>
</dbReference>
<name>A0A9X2U3T5_9BACT</name>
<evidence type="ECO:0000256" key="4">
    <source>
        <dbReference type="ARBA" id="ARBA00022679"/>
    </source>
</evidence>
<dbReference type="InterPro" id="IPR002052">
    <property type="entry name" value="DNA_methylase_N6_adenine_CS"/>
</dbReference>
<dbReference type="AlphaFoldDB" id="A0A9X2U3T5"/>
<dbReference type="GO" id="GO:0008170">
    <property type="term" value="F:N-methyltransferase activity"/>
    <property type="evidence" value="ECO:0007669"/>
    <property type="project" value="InterPro"/>
</dbReference>
<evidence type="ECO:0000313" key="11">
    <source>
        <dbReference type="Proteomes" id="UP001155034"/>
    </source>
</evidence>
<gene>
    <name evidence="10" type="ORF">GGP82_002905</name>
</gene>
<feature type="domain" description="Type ISP restriction-modification enzyme LLaBIII C-terminal specificity" evidence="8">
    <location>
        <begin position="659"/>
        <end position="993"/>
    </location>
</feature>
<evidence type="ECO:0000313" key="10">
    <source>
        <dbReference type="EMBL" id="MCS3866332.1"/>
    </source>
</evidence>
<dbReference type="Pfam" id="PF18135">
    <property type="entry name" value="Type_ISP_C"/>
    <property type="match status" value="1"/>
</dbReference>
<evidence type="ECO:0000256" key="5">
    <source>
        <dbReference type="ARBA" id="ARBA00022747"/>
    </source>
</evidence>
<feature type="domain" description="DNA methylase adenine-specific" evidence="7">
    <location>
        <begin position="284"/>
        <end position="469"/>
    </location>
</feature>
<dbReference type="InterPro" id="IPR053980">
    <property type="entry name" value="ISP_coupler"/>
</dbReference>
<proteinExistence type="inferred from homology"/>
<comment type="similarity">
    <text evidence="1">Belongs to the N(4)/N(6)-methyltransferase family.</text>
</comment>
<protein>
    <recommendedName>
        <fullName evidence="2">site-specific DNA-methyltransferase (adenine-specific)</fullName>
        <ecNumber evidence="2">2.1.1.72</ecNumber>
    </recommendedName>
</protein>
<comment type="catalytic activity">
    <reaction evidence="6">
        <text>a 2'-deoxyadenosine in DNA + S-adenosyl-L-methionine = an N(6)-methyl-2'-deoxyadenosine in DNA + S-adenosyl-L-homocysteine + H(+)</text>
        <dbReference type="Rhea" id="RHEA:15197"/>
        <dbReference type="Rhea" id="RHEA-COMP:12418"/>
        <dbReference type="Rhea" id="RHEA-COMP:12419"/>
        <dbReference type="ChEBI" id="CHEBI:15378"/>
        <dbReference type="ChEBI" id="CHEBI:57856"/>
        <dbReference type="ChEBI" id="CHEBI:59789"/>
        <dbReference type="ChEBI" id="CHEBI:90615"/>
        <dbReference type="ChEBI" id="CHEBI:90616"/>
        <dbReference type="EC" id="2.1.1.72"/>
    </reaction>
</comment>
<dbReference type="PROSITE" id="PS00092">
    <property type="entry name" value="N6_MTASE"/>
    <property type="match status" value="1"/>
</dbReference>
<comment type="caution">
    <text evidence="10">The sequence shown here is derived from an EMBL/GenBank/DDBJ whole genome shotgun (WGS) entry which is preliminary data.</text>
</comment>
<evidence type="ECO:0000256" key="3">
    <source>
        <dbReference type="ARBA" id="ARBA00022603"/>
    </source>
</evidence>
<dbReference type="SUPFAM" id="SSF53335">
    <property type="entry name" value="S-adenosyl-L-methionine-dependent methyltransferases"/>
    <property type="match status" value="1"/>
</dbReference>
<dbReference type="InterPro" id="IPR003356">
    <property type="entry name" value="DNA_methylase_A-5"/>
</dbReference>
<reference evidence="10" key="1">
    <citation type="submission" date="2022-08" db="EMBL/GenBank/DDBJ databases">
        <title>Genomic Encyclopedia of Type Strains, Phase V (KMG-V): Genome sequencing to study the core and pangenomes of soil and plant-associated prokaryotes.</title>
        <authorList>
            <person name="Whitman W."/>
        </authorList>
    </citation>
    <scope>NUCLEOTIDE SEQUENCE</scope>
    <source>
        <strain evidence="10">SP2016B</strain>
    </source>
</reference>
<evidence type="ECO:0000256" key="1">
    <source>
        <dbReference type="ARBA" id="ARBA00006594"/>
    </source>
</evidence>
<dbReference type="GO" id="GO:0032259">
    <property type="term" value="P:methylation"/>
    <property type="evidence" value="ECO:0007669"/>
    <property type="project" value="UniProtKB-KW"/>
</dbReference>
<keyword evidence="5" id="KW-0680">Restriction system</keyword>
<keyword evidence="10" id="KW-0378">Hydrolase</keyword>
<dbReference type="InterPro" id="IPR029063">
    <property type="entry name" value="SAM-dependent_MTases_sf"/>
</dbReference>
<dbReference type="EC" id="2.1.1.72" evidence="2"/>
<dbReference type="PANTHER" id="PTHR33841">
    <property type="entry name" value="DNA METHYLTRANSFERASE YEEA-RELATED"/>
    <property type="match status" value="1"/>
</dbReference>
<keyword evidence="10" id="KW-0347">Helicase</keyword>
<evidence type="ECO:0000259" key="8">
    <source>
        <dbReference type="Pfam" id="PF18135"/>
    </source>
</evidence>
<dbReference type="PANTHER" id="PTHR33841:SF1">
    <property type="entry name" value="DNA METHYLTRANSFERASE A"/>
    <property type="match status" value="1"/>
</dbReference>